<keyword evidence="3" id="KW-1185">Reference proteome</keyword>
<dbReference type="InterPro" id="IPR036388">
    <property type="entry name" value="WH-like_DNA-bd_sf"/>
</dbReference>
<dbReference type="Proteomes" id="UP000663651">
    <property type="component" value="Chromosome"/>
</dbReference>
<proteinExistence type="predicted"/>
<dbReference type="Gene3D" id="1.10.10.10">
    <property type="entry name" value="Winged helix-like DNA-binding domain superfamily/Winged helix DNA-binding domain"/>
    <property type="match status" value="1"/>
</dbReference>
<feature type="domain" description="Helix-turn-helix" evidence="1">
    <location>
        <begin position="13"/>
        <end position="55"/>
    </location>
</feature>
<dbReference type="Pfam" id="PF12728">
    <property type="entry name" value="HTH_17"/>
    <property type="match status" value="1"/>
</dbReference>
<dbReference type="SUPFAM" id="SSF46955">
    <property type="entry name" value="Putative DNA-binding domain"/>
    <property type="match status" value="1"/>
</dbReference>
<gene>
    <name evidence="2" type="ORF">JZM60_06365</name>
</gene>
<protein>
    <submittedName>
        <fullName evidence="2">Helix-turn-helix domain-containing protein</fullName>
    </submittedName>
</protein>
<organism evidence="2 3">
    <name type="scientific">Geobacter benzoatilyticus</name>
    <dbReference type="NCBI Taxonomy" id="2815309"/>
    <lineage>
        <taxon>Bacteria</taxon>
        <taxon>Pseudomonadati</taxon>
        <taxon>Thermodesulfobacteriota</taxon>
        <taxon>Desulfuromonadia</taxon>
        <taxon>Geobacterales</taxon>
        <taxon>Geobacteraceae</taxon>
        <taxon>Geobacter</taxon>
    </lineage>
</organism>
<dbReference type="InterPro" id="IPR041657">
    <property type="entry name" value="HTH_17"/>
</dbReference>
<evidence type="ECO:0000313" key="3">
    <source>
        <dbReference type="Proteomes" id="UP000663651"/>
    </source>
</evidence>
<accession>A0ABX7Q615</accession>
<name>A0ABX7Q615_9BACT</name>
<dbReference type="RefSeq" id="WP_207164662.1">
    <property type="nucleotide sequence ID" value="NZ_CP071382.1"/>
</dbReference>
<dbReference type="InterPro" id="IPR009061">
    <property type="entry name" value="DNA-bd_dom_put_sf"/>
</dbReference>
<dbReference type="EMBL" id="CP071382">
    <property type="protein sequence ID" value="QSV46884.1"/>
    <property type="molecule type" value="Genomic_DNA"/>
</dbReference>
<reference evidence="2 3" key="1">
    <citation type="submission" date="2021-03" db="EMBL/GenBank/DDBJ databases">
        <title>Geobacter metallireducens gen. nov. sp. nov., a microorganism capable of coupling the complete oxidation of organic compounds to the reduction of iron and other metals.</title>
        <authorList>
            <person name="Li Y."/>
        </authorList>
    </citation>
    <scope>NUCLEOTIDE SEQUENCE [LARGE SCALE GENOMIC DNA]</scope>
    <source>
        <strain evidence="2 3">Jerry-YX</strain>
    </source>
</reference>
<evidence type="ECO:0000259" key="1">
    <source>
        <dbReference type="Pfam" id="PF12728"/>
    </source>
</evidence>
<sequence>MEPLIADKTLREEIVGVSAVTWWHYRKNGMLPPAIKFGRRYYYRQQDVERWLAERVGRTAESQAE</sequence>
<evidence type="ECO:0000313" key="2">
    <source>
        <dbReference type="EMBL" id="QSV46884.1"/>
    </source>
</evidence>